<sequence length="559" mass="64513">MASSDSDDELIIPTFLQNESITGVLTPKKIFNHEYTLSPLTLTPPSCISKKRSHFSLLDLLSEKSNLVVKLEENEKIDQMRKSFEEDDLARLVDETETMECEDTNHSQEIENQTQNLNTHDKQILKKVTGFLENDFPEICPGDEIFIHQVNEEPIRNLTPLFNYCDIDSVDLNNEILTDDGVATRLEIDETTANDICDLLNLLTFDESTPDDVCHLLWRLVCLHKDKVVLESTYNLLISKVLKKNVWLPKVADFVDFLIMLGADIFKLSFPPCVTNPFVTNPNLANNLDDTERCFIRKKFNERCFNLISIIRLYAYCVHNKLVKLCTDEIDGLLLVLLRCCLDKVLDLYRLDLINLIASLLDFYVQWNKDQMVKLTSYIHAMNLHHHNILQLSDFIPMTLRGLQFKQLFCFLMSSSMITDGLWKHSDVDCPVTPRLISRLINQIHINEVTNYYKLHSAILLLEASLYTDDVLSTQKINLSSIMNKLRSLNSDIKECRGHFIDRTKVKDVIIRFVSKIMFALQNLQTQCHLDSYFEKTSSNIIIVECVKQTANDEDEISE</sequence>
<dbReference type="InterPro" id="IPR026161">
    <property type="entry name" value="FAM178"/>
</dbReference>
<keyword evidence="3" id="KW-1185">Reference proteome</keyword>
<evidence type="ECO:0000313" key="4">
    <source>
        <dbReference type="RefSeq" id="XP_065649047.1"/>
    </source>
</evidence>
<dbReference type="PANTHER" id="PTHR16046">
    <property type="entry name" value="SMC5-SMC6 COMPLEX LOCALIZATION FACTOR 2"/>
    <property type="match status" value="1"/>
</dbReference>
<accession>A0ABM4BJ45</accession>
<dbReference type="RefSeq" id="XP_065649047.1">
    <property type="nucleotide sequence ID" value="XM_065792975.1"/>
</dbReference>
<dbReference type="PANTHER" id="PTHR16046:SF9">
    <property type="entry name" value="SMC5-SMC6 COMPLEX LOCALIZATION FACTOR PROTEIN 2"/>
    <property type="match status" value="1"/>
</dbReference>
<comment type="similarity">
    <text evidence="1">Belongs to the FAM178 family.</text>
</comment>
<dbReference type="Proteomes" id="UP001652625">
    <property type="component" value="Chromosome 03"/>
</dbReference>
<gene>
    <name evidence="4" type="primary">LOC101239367</name>
</gene>
<evidence type="ECO:0000259" key="2">
    <source>
        <dbReference type="Pfam" id="PF14816"/>
    </source>
</evidence>
<name>A0ABM4BJ45_HYDVU</name>
<dbReference type="Pfam" id="PF14816">
    <property type="entry name" value="CANIN"/>
    <property type="match status" value="1"/>
</dbReference>
<feature type="domain" description="Coiled-coil SMC6 And NSE5 INteracting (CANIN)" evidence="2">
    <location>
        <begin position="79"/>
        <end position="418"/>
    </location>
</feature>
<organism evidence="3 4">
    <name type="scientific">Hydra vulgaris</name>
    <name type="common">Hydra</name>
    <name type="synonym">Hydra attenuata</name>
    <dbReference type="NCBI Taxonomy" id="6087"/>
    <lineage>
        <taxon>Eukaryota</taxon>
        <taxon>Metazoa</taxon>
        <taxon>Cnidaria</taxon>
        <taxon>Hydrozoa</taxon>
        <taxon>Hydroidolina</taxon>
        <taxon>Anthoathecata</taxon>
        <taxon>Aplanulata</taxon>
        <taxon>Hydridae</taxon>
        <taxon>Hydra</taxon>
    </lineage>
</organism>
<reference evidence="4" key="1">
    <citation type="submission" date="2025-08" db="UniProtKB">
        <authorList>
            <consortium name="RefSeq"/>
        </authorList>
    </citation>
    <scope>IDENTIFICATION</scope>
</reference>
<dbReference type="InterPro" id="IPR044276">
    <property type="entry name" value="CANIN_dom"/>
</dbReference>
<evidence type="ECO:0000313" key="3">
    <source>
        <dbReference type="Proteomes" id="UP001652625"/>
    </source>
</evidence>
<evidence type="ECO:0000256" key="1">
    <source>
        <dbReference type="ARBA" id="ARBA00010311"/>
    </source>
</evidence>
<proteinExistence type="inferred from homology"/>
<protein>
    <submittedName>
        <fullName evidence="4">Uncharacterized protein LOC101239367 isoform X3</fullName>
    </submittedName>
</protein>
<dbReference type="GeneID" id="101239367"/>